<evidence type="ECO:0000256" key="3">
    <source>
        <dbReference type="SAM" id="MobiDB-lite"/>
    </source>
</evidence>
<gene>
    <name evidence="4" type="ORF">GO499_10470</name>
</gene>
<keyword evidence="2" id="KW-0560">Oxidoreductase</keyword>
<evidence type="ECO:0000256" key="1">
    <source>
        <dbReference type="ARBA" id="ARBA00006484"/>
    </source>
</evidence>
<evidence type="ECO:0000256" key="2">
    <source>
        <dbReference type="ARBA" id="ARBA00023002"/>
    </source>
</evidence>
<dbReference type="PRINTS" id="PR00081">
    <property type="entry name" value="GDHRDH"/>
</dbReference>
<reference evidence="4 5" key="1">
    <citation type="submission" date="2019-12" db="EMBL/GenBank/DDBJ databases">
        <title>Complete genome sequence of Algicella marina strain 9Alg 56(T) isolated from the red alga Tichocarpus crinitus.</title>
        <authorList>
            <person name="Kim S.-G."/>
            <person name="Nedashkovskaya O.I."/>
        </authorList>
    </citation>
    <scope>NUCLEOTIDE SEQUENCE [LARGE SCALE GENOMIC DNA]</scope>
    <source>
        <strain evidence="4 5">9Alg 56</strain>
    </source>
</reference>
<dbReference type="Pfam" id="PF13561">
    <property type="entry name" value="adh_short_C2"/>
    <property type="match status" value="1"/>
</dbReference>
<dbReference type="PANTHER" id="PTHR48107:SF16">
    <property type="entry name" value="NADPH-DEPENDENT ALDEHYDE REDUCTASE 1, CHLOROPLASTIC"/>
    <property type="match status" value="1"/>
</dbReference>
<dbReference type="Proteomes" id="UP000464495">
    <property type="component" value="Chromosome"/>
</dbReference>
<dbReference type="Gene3D" id="3.40.50.720">
    <property type="entry name" value="NAD(P)-binding Rossmann-like Domain"/>
    <property type="match status" value="1"/>
</dbReference>
<keyword evidence="5" id="KW-1185">Reference proteome</keyword>
<evidence type="ECO:0000313" key="4">
    <source>
        <dbReference type="EMBL" id="QHQ35574.1"/>
    </source>
</evidence>
<sequence length="284" mass="30205">MNQFSNDRLQDQQPGVEAEMTPTPDFRPFYPGSGRLEGKTAIITGGDSGIGRAAAVLFAREGANVAILYLSEDEIEDAEKTLELIEAEGGAGIAIRGDVGNKKFCNDAVAQVIERFGRVDILVNNAAEQHAQQDFENVSEDQIEATFRTNIFGQMFMVQAVLPHLQEGAAIVATTSVTAYRGQDLLIDYSATKGAILSFTRALAHKLASRGIRVNAVAPGPIWTPLIPASFPPEKVESFGDSSTMGRAGQPNEVAPSILFLACADSSFMAGHVLHPDGGAPTAD</sequence>
<dbReference type="InterPro" id="IPR036291">
    <property type="entry name" value="NAD(P)-bd_dom_sf"/>
</dbReference>
<dbReference type="InterPro" id="IPR020904">
    <property type="entry name" value="Sc_DH/Rdtase_CS"/>
</dbReference>
<dbReference type="GO" id="GO:0016614">
    <property type="term" value="F:oxidoreductase activity, acting on CH-OH group of donors"/>
    <property type="evidence" value="ECO:0007669"/>
    <property type="project" value="UniProtKB-ARBA"/>
</dbReference>
<dbReference type="EMBL" id="CP046620">
    <property type="protein sequence ID" value="QHQ35574.1"/>
    <property type="molecule type" value="Genomic_DNA"/>
</dbReference>
<feature type="compositionally biased region" description="Polar residues" evidence="3">
    <location>
        <begin position="1"/>
        <end position="13"/>
    </location>
</feature>
<dbReference type="SUPFAM" id="SSF51735">
    <property type="entry name" value="NAD(P)-binding Rossmann-fold domains"/>
    <property type="match status" value="1"/>
</dbReference>
<dbReference type="RefSeq" id="WP_161862134.1">
    <property type="nucleotide sequence ID" value="NZ_CP046620.1"/>
</dbReference>
<proteinExistence type="inferred from homology"/>
<organism evidence="4 5">
    <name type="scientific">Algicella marina</name>
    <dbReference type="NCBI Taxonomy" id="2683284"/>
    <lineage>
        <taxon>Bacteria</taxon>
        <taxon>Pseudomonadati</taxon>
        <taxon>Pseudomonadota</taxon>
        <taxon>Alphaproteobacteria</taxon>
        <taxon>Rhodobacterales</taxon>
        <taxon>Paracoccaceae</taxon>
        <taxon>Algicella</taxon>
    </lineage>
</organism>
<feature type="region of interest" description="Disordered" evidence="3">
    <location>
        <begin position="1"/>
        <end position="31"/>
    </location>
</feature>
<dbReference type="KEGG" id="amaq:GO499_10470"/>
<protein>
    <submittedName>
        <fullName evidence="4">SDR family oxidoreductase</fullName>
    </submittedName>
</protein>
<dbReference type="InterPro" id="IPR002347">
    <property type="entry name" value="SDR_fam"/>
</dbReference>
<comment type="similarity">
    <text evidence="1">Belongs to the short-chain dehydrogenases/reductases (SDR) family.</text>
</comment>
<accession>A0A6P1SY13</accession>
<dbReference type="AlphaFoldDB" id="A0A6P1SY13"/>
<dbReference type="FunFam" id="3.40.50.720:FF:000084">
    <property type="entry name" value="Short-chain dehydrogenase reductase"/>
    <property type="match status" value="1"/>
</dbReference>
<dbReference type="PANTHER" id="PTHR48107">
    <property type="entry name" value="NADPH-DEPENDENT ALDEHYDE REDUCTASE-LIKE PROTEIN, CHLOROPLASTIC-RELATED"/>
    <property type="match status" value="1"/>
</dbReference>
<name>A0A6P1SY13_9RHOB</name>
<dbReference type="PRINTS" id="PR00080">
    <property type="entry name" value="SDRFAMILY"/>
</dbReference>
<evidence type="ECO:0000313" key="5">
    <source>
        <dbReference type="Proteomes" id="UP000464495"/>
    </source>
</evidence>
<dbReference type="PROSITE" id="PS00061">
    <property type="entry name" value="ADH_SHORT"/>
    <property type="match status" value="1"/>
</dbReference>